<reference evidence="1 2" key="1">
    <citation type="submission" date="2016-11" db="EMBL/GenBank/DDBJ databases">
        <authorList>
            <person name="Jaros S."/>
            <person name="Januszkiewicz K."/>
            <person name="Wedrychowicz H."/>
        </authorList>
    </citation>
    <scope>NUCLEOTIDE SEQUENCE [LARGE SCALE GENOMIC DNA]</scope>
    <source>
        <strain evidence="1 2">DSM 13106</strain>
    </source>
</reference>
<evidence type="ECO:0000313" key="2">
    <source>
        <dbReference type="Proteomes" id="UP000184389"/>
    </source>
</evidence>
<gene>
    <name evidence="1" type="ORF">SAMN02745180_00519</name>
</gene>
<dbReference type="RefSeq" id="WP_072743109.1">
    <property type="nucleotide sequence ID" value="NZ_FQXR01000003.1"/>
</dbReference>
<protein>
    <submittedName>
        <fullName evidence="1">Uncharacterized protein</fullName>
    </submittedName>
</protein>
<evidence type="ECO:0000313" key="1">
    <source>
        <dbReference type="EMBL" id="SHH57708.1"/>
    </source>
</evidence>
<dbReference type="OrthoDB" id="2926506at2"/>
<dbReference type="EMBL" id="FQXR01000003">
    <property type="protein sequence ID" value="SHH57708.1"/>
    <property type="molecule type" value="Genomic_DNA"/>
</dbReference>
<dbReference type="STRING" id="1123281.SAMN02745180_00519"/>
<proteinExistence type="predicted"/>
<sequence>MAKYLWDLNLDEIPLGWENTYQDALNQCPKGEIIEMAEMDSPDSIITNQYFYDPVGYKNTIYTIFNEYKIKAKTLFESRNKHEIKPFINELIKFDCILYGLLAEWTCNGNEFDGSSFDPNYLKNNLLDYNYYFGSYNFETDFEKQYKKYKLISL</sequence>
<name>A0A1M5U433_9FIRM</name>
<accession>A0A1M5U433</accession>
<keyword evidence="2" id="KW-1185">Reference proteome</keyword>
<organism evidence="1 2">
    <name type="scientific">Sporanaerobacter acetigenes DSM 13106</name>
    <dbReference type="NCBI Taxonomy" id="1123281"/>
    <lineage>
        <taxon>Bacteria</taxon>
        <taxon>Bacillati</taxon>
        <taxon>Bacillota</taxon>
        <taxon>Tissierellia</taxon>
        <taxon>Tissierellales</taxon>
        <taxon>Sporanaerobacteraceae</taxon>
        <taxon>Sporanaerobacter</taxon>
    </lineage>
</organism>
<dbReference type="Proteomes" id="UP000184389">
    <property type="component" value="Unassembled WGS sequence"/>
</dbReference>
<dbReference type="AlphaFoldDB" id="A0A1M5U433"/>